<reference evidence="7" key="1">
    <citation type="submission" date="2022-10" db="EMBL/GenBank/DDBJ databases">
        <title>Whole-Genome Sequencing of Brachybacterium huguangmaarense BRM-3, Isolated from Betula schmidtii.</title>
        <authorList>
            <person name="Haam D."/>
        </authorList>
    </citation>
    <scope>NUCLEOTIDE SEQUENCE</scope>
    <source>
        <strain evidence="7">BRM-3</strain>
    </source>
</reference>
<keyword evidence="1" id="KW-1003">Cell membrane</keyword>
<evidence type="ECO:0000256" key="6">
    <source>
        <dbReference type="SAM" id="MobiDB-lite"/>
    </source>
</evidence>
<dbReference type="Proteomes" id="UP001164305">
    <property type="component" value="Chromosome"/>
</dbReference>
<keyword evidence="5" id="KW-0449">Lipoprotein</keyword>
<keyword evidence="3" id="KW-0472">Membrane</keyword>
<dbReference type="PANTHER" id="PTHR43649">
    <property type="entry name" value="ARABINOSE-BINDING PROTEIN-RELATED"/>
    <property type="match status" value="1"/>
</dbReference>
<evidence type="ECO:0000256" key="4">
    <source>
        <dbReference type="ARBA" id="ARBA00023139"/>
    </source>
</evidence>
<evidence type="ECO:0000256" key="5">
    <source>
        <dbReference type="ARBA" id="ARBA00023288"/>
    </source>
</evidence>
<dbReference type="InterPro" id="IPR006311">
    <property type="entry name" value="TAT_signal"/>
</dbReference>
<dbReference type="InterPro" id="IPR006059">
    <property type="entry name" value="SBP"/>
</dbReference>
<dbReference type="RefSeq" id="WP_263594998.1">
    <property type="nucleotide sequence ID" value="NZ_CP107020.1"/>
</dbReference>
<name>A0ABY6G3Y1_9MICO</name>
<dbReference type="Gene3D" id="3.40.190.10">
    <property type="entry name" value="Periplasmic binding protein-like II"/>
    <property type="match status" value="1"/>
</dbReference>
<dbReference type="Pfam" id="PF01547">
    <property type="entry name" value="SBP_bac_1"/>
    <property type="match status" value="1"/>
</dbReference>
<dbReference type="SUPFAM" id="SSF53850">
    <property type="entry name" value="Periplasmic binding protein-like II"/>
    <property type="match status" value="1"/>
</dbReference>
<evidence type="ECO:0000256" key="1">
    <source>
        <dbReference type="ARBA" id="ARBA00022475"/>
    </source>
</evidence>
<feature type="region of interest" description="Disordered" evidence="6">
    <location>
        <begin position="1"/>
        <end position="29"/>
    </location>
</feature>
<evidence type="ECO:0000313" key="8">
    <source>
        <dbReference type="Proteomes" id="UP001164305"/>
    </source>
</evidence>
<keyword evidence="4" id="KW-0564">Palmitate</keyword>
<dbReference type="InterPro" id="IPR050490">
    <property type="entry name" value="Bact_solute-bd_prot1"/>
</dbReference>
<dbReference type="PROSITE" id="PS51318">
    <property type="entry name" value="TAT"/>
    <property type="match status" value="1"/>
</dbReference>
<proteinExistence type="predicted"/>
<keyword evidence="2" id="KW-0732">Signal</keyword>
<sequence>MSELRRHRAASSPPPGPRPRSGSRARTTSRRAVLGGGAAALAAGLAACTSTGAATVNSGPTIPASSGKVTLTYWAWLKDLQKVADVYNATQDRIEVRAVWIPGGDSGGYAKILSAVAAGGGPDIAQVELRAVPEFALAGALTDVGRYGALDKESAFDPGAFAQVKIGDSVWAIPQDTGPAAMFYNRQVLEDELGLTPPETWDEFRELAQHVKDAGKTIMTIDPGDGSVLPMWAMQRGANWFEPKGDTWVLHMADDVSLEVADFWDGIIKDQLIGTGYGSFSTPWMAAAGKGDVLSYIGGSWGDALIEGVPDGSGKWKVAPMPRWQDGYASGGLGGSSAAVLSTSQHPAEALEFLTWMCTDPAGIDAMIEYSGIGWSPSADYIGKEREKPSEFFSGQNYNEDVILPMAKGQNLDWVWAPLMQRVNARLGDGMLSVVGGSNTFTKMLPQAQDDIADIMRKIGLNVEVAK</sequence>
<gene>
    <name evidence="7" type="ORF">BRM3_05045</name>
</gene>
<dbReference type="EMBL" id="CP107020">
    <property type="protein sequence ID" value="UYG17790.1"/>
    <property type="molecule type" value="Genomic_DNA"/>
</dbReference>
<accession>A0ABY6G3Y1</accession>
<dbReference type="PANTHER" id="PTHR43649:SF33">
    <property type="entry name" value="POLYGALACTURONAN_RHAMNOGALACTURONAN-BINDING PROTEIN YTCQ"/>
    <property type="match status" value="1"/>
</dbReference>
<protein>
    <submittedName>
        <fullName evidence="7">Extracellular solute-binding protein</fullName>
    </submittedName>
</protein>
<keyword evidence="8" id="KW-1185">Reference proteome</keyword>
<evidence type="ECO:0000256" key="3">
    <source>
        <dbReference type="ARBA" id="ARBA00023136"/>
    </source>
</evidence>
<evidence type="ECO:0000256" key="2">
    <source>
        <dbReference type="ARBA" id="ARBA00022729"/>
    </source>
</evidence>
<organism evidence="7 8">
    <name type="scientific">Brachybacterium huguangmaarense</name>
    <dbReference type="NCBI Taxonomy" id="1652028"/>
    <lineage>
        <taxon>Bacteria</taxon>
        <taxon>Bacillati</taxon>
        <taxon>Actinomycetota</taxon>
        <taxon>Actinomycetes</taxon>
        <taxon>Micrococcales</taxon>
        <taxon>Dermabacteraceae</taxon>
        <taxon>Brachybacterium</taxon>
    </lineage>
</organism>
<evidence type="ECO:0000313" key="7">
    <source>
        <dbReference type="EMBL" id="UYG17790.1"/>
    </source>
</evidence>